<evidence type="ECO:0000256" key="2">
    <source>
        <dbReference type="SAM" id="SignalP"/>
    </source>
</evidence>
<evidence type="ECO:0008006" key="5">
    <source>
        <dbReference type="Google" id="ProtNLM"/>
    </source>
</evidence>
<feature type="chain" id="PRO_5031472735" description="Lipoprotein" evidence="2">
    <location>
        <begin position="20"/>
        <end position="188"/>
    </location>
</feature>
<reference evidence="3 4" key="2">
    <citation type="submission" date="2020-08" db="EMBL/GenBank/DDBJ databases">
        <authorList>
            <person name="Partida-Martinez L."/>
            <person name="Huntemann M."/>
            <person name="Clum A."/>
            <person name="Wang J."/>
            <person name="Palaniappan K."/>
            <person name="Ritter S."/>
            <person name="Chen I.-M."/>
            <person name="Stamatis D."/>
            <person name="Reddy T."/>
            <person name="O'Malley R."/>
            <person name="Daum C."/>
            <person name="Shapiro N."/>
            <person name="Ivanova N."/>
            <person name="Kyrpides N."/>
            <person name="Woyke T."/>
        </authorList>
    </citation>
    <scope>NUCLEOTIDE SEQUENCE [LARGE SCALE GENOMIC DNA]</scope>
    <source>
        <strain evidence="3 4">RAS26</strain>
    </source>
</reference>
<gene>
    <name evidence="3" type="ORF">FHR80_004287</name>
</gene>
<evidence type="ECO:0000256" key="1">
    <source>
        <dbReference type="SAM" id="MobiDB-lite"/>
    </source>
</evidence>
<dbReference type="AlphaFoldDB" id="A0A7W4YDN1"/>
<reference evidence="3 4" key="1">
    <citation type="submission" date="2020-08" db="EMBL/GenBank/DDBJ databases">
        <title>The Agave Microbiome: Exploring the role of microbial communities in plant adaptations to desert environments.</title>
        <authorList>
            <person name="Partida-Martinez L.P."/>
        </authorList>
    </citation>
    <scope>NUCLEOTIDE SEQUENCE [LARGE SCALE GENOMIC DNA]</scope>
    <source>
        <strain evidence="3 4">RAS26</strain>
    </source>
</reference>
<proteinExistence type="predicted"/>
<keyword evidence="2" id="KW-0732">Signal</keyword>
<comment type="caution">
    <text evidence="3">The sequence shown here is derived from an EMBL/GenBank/DDBJ whole genome shotgun (WGS) entry which is preliminary data.</text>
</comment>
<feature type="region of interest" description="Disordered" evidence="1">
    <location>
        <begin position="152"/>
        <end position="188"/>
    </location>
</feature>
<organism evidence="3 4">
    <name type="scientific">Cellulomonas cellasea</name>
    <dbReference type="NCBI Taxonomy" id="43670"/>
    <lineage>
        <taxon>Bacteria</taxon>
        <taxon>Bacillati</taxon>
        <taxon>Actinomycetota</taxon>
        <taxon>Actinomycetes</taxon>
        <taxon>Micrococcales</taxon>
        <taxon>Cellulomonadaceae</taxon>
        <taxon>Cellulomonas</taxon>
    </lineage>
</organism>
<accession>A0A7W4YDN1</accession>
<protein>
    <recommendedName>
        <fullName evidence="5">Lipoprotein</fullName>
    </recommendedName>
</protein>
<name>A0A7W4YDN1_9CELL</name>
<dbReference type="RefSeq" id="WP_183298070.1">
    <property type="nucleotide sequence ID" value="NZ_JACHVX010000009.1"/>
</dbReference>
<dbReference type="Proteomes" id="UP000518206">
    <property type="component" value="Unassembled WGS sequence"/>
</dbReference>
<sequence length="188" mass="18646">MARVRPSLHLRLSATVAVALVGAGLAGCSATNPITTQEPYAASDGVRVGLGDLTAENLLVLTAGEGEPASLHGAVRNRGGEDLEVTFTLEDGTEVGTVEVAAGDGVLLGGTDGEQLLFTATDVPGATTDLTVATASGGSETVPVPVLDGTLPEYADEVPTEGPSTTPSAPTGVDPTLEPTPTPTATEG</sequence>
<dbReference type="PROSITE" id="PS51257">
    <property type="entry name" value="PROKAR_LIPOPROTEIN"/>
    <property type="match status" value="1"/>
</dbReference>
<dbReference type="EMBL" id="JACHVX010000009">
    <property type="protein sequence ID" value="MBB2925344.1"/>
    <property type="molecule type" value="Genomic_DNA"/>
</dbReference>
<feature type="compositionally biased region" description="Low complexity" evidence="1">
    <location>
        <begin position="175"/>
        <end position="188"/>
    </location>
</feature>
<evidence type="ECO:0000313" key="4">
    <source>
        <dbReference type="Proteomes" id="UP000518206"/>
    </source>
</evidence>
<feature type="signal peptide" evidence="2">
    <location>
        <begin position="1"/>
        <end position="19"/>
    </location>
</feature>
<evidence type="ECO:0000313" key="3">
    <source>
        <dbReference type="EMBL" id="MBB2925344.1"/>
    </source>
</evidence>